<keyword evidence="1" id="KW-0547">Nucleotide-binding</keyword>
<keyword evidence="2" id="KW-0067">ATP-binding</keyword>
<protein>
    <recommendedName>
        <fullName evidence="3">KaiC domain-containing protein</fullName>
    </recommendedName>
</protein>
<sequence>MAEMSIERVSSGIPELDKKLEGGFPENSTTAIIGAFGTGKSTFGMQFLNEGLRNSEHCILISLDDDEETMIRTASEFGWDFQRYVDEELLILLKLTAIDIKTSILRIRSELPRLFEMFGAKRCVFDSITLFEMLFTGENERRLIVYDLVQVMRNSGATSLITSELDSSNQHASRFGMIEYVSDGVIFLNYRRRVRRKTILLSIEITKMRRTKHSRDIMAYEVHKDGIKIKTDDAQSDIFKH</sequence>
<evidence type="ECO:0000313" key="4">
    <source>
        <dbReference type="EMBL" id="QNT35458.1"/>
    </source>
</evidence>
<dbReference type="PANTHER" id="PTHR43637:SF1">
    <property type="entry name" value="UPF0273 PROTEIN TM_0370"/>
    <property type="match status" value="1"/>
</dbReference>
<dbReference type="EMBL" id="MT776523">
    <property type="protein sequence ID" value="QNT35458.1"/>
    <property type="molecule type" value="Genomic_DNA"/>
</dbReference>
<evidence type="ECO:0000256" key="1">
    <source>
        <dbReference type="ARBA" id="ARBA00022741"/>
    </source>
</evidence>
<dbReference type="InterPro" id="IPR014774">
    <property type="entry name" value="KaiC-like_dom"/>
</dbReference>
<dbReference type="Gene3D" id="3.40.50.300">
    <property type="entry name" value="P-loop containing nucleotide triphosphate hydrolases"/>
    <property type="match status" value="1"/>
</dbReference>
<dbReference type="AlphaFoldDB" id="A0A7H1KNE4"/>
<proteinExistence type="predicted"/>
<evidence type="ECO:0000259" key="3">
    <source>
        <dbReference type="PROSITE" id="PS51146"/>
    </source>
</evidence>
<gene>
    <name evidence="4" type="ORF">EKMJPAOO_00008</name>
</gene>
<dbReference type="PANTHER" id="PTHR43637">
    <property type="entry name" value="UPF0273 PROTEIN TM_0370"/>
    <property type="match status" value="1"/>
</dbReference>
<feature type="domain" description="KaiC" evidence="3">
    <location>
        <begin position="7"/>
        <end position="241"/>
    </location>
</feature>
<reference evidence="4" key="1">
    <citation type="submission" date="2020-07" db="EMBL/GenBank/DDBJ databases">
        <title>Unique genomic features of the anaerobic methanotrophic archaea.</title>
        <authorList>
            <person name="Chadwick G.L."/>
            <person name="Skennerton C.T."/>
            <person name="Laso-Perez R."/>
            <person name="Leu A.O."/>
            <person name="Speth D.R."/>
            <person name="Yu H."/>
            <person name="Morgan-Lang C."/>
            <person name="Hatzenpichler R."/>
            <person name="Goudeau D."/>
            <person name="Malmstrom R."/>
            <person name="Brazelton W.J."/>
            <person name="Woyke T."/>
            <person name="Hallam S.J."/>
            <person name="Tyson G.W."/>
            <person name="Wegener G."/>
            <person name="Boetius A."/>
            <person name="Orphan V."/>
        </authorList>
    </citation>
    <scope>NUCLEOTIDE SEQUENCE</scope>
</reference>
<dbReference type="Pfam" id="PF06745">
    <property type="entry name" value="ATPase"/>
    <property type="match status" value="1"/>
</dbReference>
<dbReference type="SUPFAM" id="SSF52540">
    <property type="entry name" value="P-loop containing nucleoside triphosphate hydrolases"/>
    <property type="match status" value="1"/>
</dbReference>
<dbReference type="InterPro" id="IPR027417">
    <property type="entry name" value="P-loop_NTPase"/>
</dbReference>
<dbReference type="GO" id="GO:0005524">
    <property type="term" value="F:ATP binding"/>
    <property type="evidence" value="ECO:0007669"/>
    <property type="project" value="UniProtKB-KW"/>
</dbReference>
<organism evidence="4">
    <name type="scientific">uncultured Methanosarcinales archaeon</name>
    <dbReference type="NCBI Taxonomy" id="183757"/>
    <lineage>
        <taxon>Archaea</taxon>
        <taxon>Methanobacteriati</taxon>
        <taxon>Methanobacteriota</taxon>
        <taxon>Stenosarchaea group</taxon>
        <taxon>Methanomicrobia</taxon>
        <taxon>Methanosarcinales</taxon>
        <taxon>environmental samples</taxon>
    </lineage>
</organism>
<accession>A0A7H1KNE4</accession>
<dbReference type="InterPro" id="IPR010624">
    <property type="entry name" value="KaiC_dom"/>
</dbReference>
<name>A0A7H1KNE4_9EURY</name>
<evidence type="ECO:0000256" key="2">
    <source>
        <dbReference type="ARBA" id="ARBA00022840"/>
    </source>
</evidence>
<dbReference type="PROSITE" id="PS51146">
    <property type="entry name" value="KAIC"/>
    <property type="match status" value="1"/>
</dbReference>